<evidence type="ECO:0000256" key="1">
    <source>
        <dbReference type="ARBA" id="ARBA00022722"/>
    </source>
</evidence>
<feature type="region of interest" description="Disordered" evidence="5">
    <location>
        <begin position="1029"/>
        <end position="1087"/>
    </location>
</feature>
<keyword evidence="3" id="KW-0548">Nucleotidyltransferase</keyword>
<gene>
    <name evidence="7" type="primary">pol</name>
    <name evidence="7" type="ORF">T12_5731</name>
</gene>
<dbReference type="Proteomes" id="UP000054783">
    <property type="component" value="Unassembled WGS sequence"/>
</dbReference>
<comment type="caution">
    <text evidence="7">The sequence shown here is derived from an EMBL/GenBank/DDBJ whole genome shotgun (WGS) entry which is preliminary data.</text>
</comment>
<dbReference type="AlphaFoldDB" id="A0A0V1AGJ3"/>
<dbReference type="GO" id="GO:0003676">
    <property type="term" value="F:nucleic acid binding"/>
    <property type="evidence" value="ECO:0007669"/>
    <property type="project" value="InterPro"/>
</dbReference>
<dbReference type="Pfam" id="PF22938">
    <property type="entry name" value="Integrase_p58_C"/>
    <property type="match status" value="1"/>
</dbReference>
<keyword evidence="2" id="KW-0378">Hydrolase</keyword>
<dbReference type="Gene3D" id="3.30.70.270">
    <property type="match status" value="2"/>
</dbReference>
<feature type="compositionally biased region" description="Polar residues" evidence="5">
    <location>
        <begin position="15"/>
        <end position="33"/>
    </location>
</feature>
<feature type="compositionally biased region" description="Basic and acidic residues" evidence="5">
    <location>
        <begin position="1"/>
        <end position="12"/>
    </location>
</feature>
<evidence type="ECO:0000313" key="7">
    <source>
        <dbReference type="EMBL" id="KRY23938.1"/>
    </source>
</evidence>
<dbReference type="InterPro" id="IPR054465">
    <property type="entry name" value="Integrase_p58-like_C"/>
</dbReference>
<dbReference type="InterPro" id="IPR036397">
    <property type="entry name" value="RNaseH_sf"/>
</dbReference>
<dbReference type="InterPro" id="IPR001584">
    <property type="entry name" value="Integrase_cat-core"/>
</dbReference>
<dbReference type="STRING" id="990121.A0A0V1AGJ3"/>
<keyword evidence="8" id="KW-1185">Reference proteome</keyword>
<dbReference type="Gene3D" id="3.10.20.370">
    <property type="match status" value="1"/>
</dbReference>
<dbReference type="GO" id="GO:0004519">
    <property type="term" value="F:endonuclease activity"/>
    <property type="evidence" value="ECO:0007669"/>
    <property type="project" value="UniProtKB-KW"/>
</dbReference>
<dbReference type="InterPro" id="IPR050951">
    <property type="entry name" value="Retrovirus_Pol_polyprotein"/>
</dbReference>
<sequence length="1087" mass="120788">MPSGKREAERKGNPPVNTGSSPNSDGRANNTMEEANEPARGSGGWRGFFSASKVPPSDHGVVARYLLSDSVHRELYLAGQARENSVEEFKKRLPGQYAQEVAEVGRRAGVSKRDLLARGITSKQAYMAMRLHRVGNYTPATQRRRRPKRPVHRQLDTRNEENFPEAGKAGADGCATRRKKRRLLLIAVAWATSDATAPTKDAEPNDYQRARRAADLEPAGCCPWPDCKQTKRHVRRALGEGDGDDTACGWSTNVHQRSGGGAVATGPFEGRVPVIVVRNLVIPDVLGTNFFNSFVRTVDWQTQEITTMDGSKVRIEHDPTWAGQPSIGCAVVAKPQGVGIDAGAGADGPDDWTRARVDRAECSAQTDLGRTSCVQHRIETGGAQLMKLSPRRLPQAQREVVDQPFREMLHAGKKDGSPRFCVDHRRLNAVTRVDAQPIPPIDDTLDALAGVKWFSTLDLASGCWQVEVAESREKSAFSTPLRLFQFRVMPFGLCNALATFQRLMEKALRGLTGGAFGALGKGAVPPAVRGTADQASKVPTDATGTWATLVQIQRRRRRSRRGPHLSANFAGVANPLQALIKKGEKWRWCLKEKEAFVCLKHALVSFPILCHPHFDRTFLVDVDASEDAIGAVLSQQGEQGPSRVVAYASRLLSRAERSYCATRREMLALVWATHHFRPYLTFGSLRDRLPAGWKNKLSSTLRWSLVPGRGTRTRMRCLVALADSAGPVMTPQMSTWQLWRAGVDREGEMATTGSRWQSLDEEPMEPARQDSPAGEDCMSHVVAGHPEVEHPGNPYGHPQLTDGGHLGVAKTPAKMCAAHAIPTRKLQAPIQLQPVSQPFQRVPVNPLRRYGVARTVATALVNGVFCRYGAPETLHYDQSRNFESELVKEVCQLFDVTKTWATAYHPQSDGLVERMNRTLLDMLAKASIDHPEDWDVHLGGVLLAYRTMDLMYGVPTDAQHLRRDLERVYEVIRKKAGREQRRQKAWKDRKAYGPVYERGDQRKLDWNTYRVEKMGGGREQMVVHFDRLKPYHGTHQGEGAQRRQRERRETRTQKVSTGRALHEGESGVAHADRANNSISPENEAEES</sequence>
<evidence type="ECO:0000256" key="3">
    <source>
        <dbReference type="ARBA" id="ARBA00022918"/>
    </source>
</evidence>
<keyword evidence="3" id="KW-0695">RNA-directed DNA polymerase</keyword>
<dbReference type="PANTHER" id="PTHR37984:SF5">
    <property type="entry name" value="PROTEIN NYNRIN-LIKE"/>
    <property type="match status" value="1"/>
</dbReference>
<dbReference type="InterPro" id="IPR041577">
    <property type="entry name" value="RT_RNaseH_2"/>
</dbReference>
<keyword evidence="3" id="KW-0808">Transferase</keyword>
<dbReference type="EMBL" id="JYDQ01000001">
    <property type="protein sequence ID" value="KRY23938.1"/>
    <property type="molecule type" value="Genomic_DNA"/>
</dbReference>
<dbReference type="GO" id="GO:0003964">
    <property type="term" value="F:RNA-directed DNA polymerase activity"/>
    <property type="evidence" value="ECO:0007669"/>
    <property type="project" value="UniProtKB-KW"/>
</dbReference>
<evidence type="ECO:0000313" key="8">
    <source>
        <dbReference type="Proteomes" id="UP000054783"/>
    </source>
</evidence>
<dbReference type="InterPro" id="IPR043502">
    <property type="entry name" value="DNA/RNA_pol_sf"/>
</dbReference>
<dbReference type="Pfam" id="PF00078">
    <property type="entry name" value="RVT_1"/>
    <property type="match status" value="1"/>
</dbReference>
<feature type="compositionally biased region" description="Basic residues" evidence="5">
    <location>
        <begin position="142"/>
        <end position="152"/>
    </location>
</feature>
<dbReference type="Gene3D" id="3.30.420.10">
    <property type="entry name" value="Ribonuclease H-like superfamily/Ribonuclease H"/>
    <property type="match status" value="1"/>
</dbReference>
<feature type="region of interest" description="Disordered" evidence="5">
    <location>
        <begin position="139"/>
        <end position="174"/>
    </location>
</feature>
<dbReference type="PANTHER" id="PTHR37984">
    <property type="entry name" value="PROTEIN CBG26694"/>
    <property type="match status" value="1"/>
</dbReference>
<proteinExistence type="predicted"/>
<evidence type="ECO:0000256" key="5">
    <source>
        <dbReference type="SAM" id="MobiDB-lite"/>
    </source>
</evidence>
<keyword evidence="4" id="KW-0511">Multifunctional enzyme</keyword>
<feature type="compositionally biased region" description="Basic and acidic residues" evidence="5">
    <location>
        <begin position="1060"/>
        <end position="1073"/>
    </location>
</feature>
<dbReference type="InterPro" id="IPR000477">
    <property type="entry name" value="RT_dom"/>
</dbReference>
<evidence type="ECO:0000256" key="2">
    <source>
        <dbReference type="ARBA" id="ARBA00022759"/>
    </source>
</evidence>
<dbReference type="CDD" id="cd01647">
    <property type="entry name" value="RT_LTR"/>
    <property type="match status" value="1"/>
</dbReference>
<dbReference type="GO" id="GO:0015074">
    <property type="term" value="P:DNA integration"/>
    <property type="evidence" value="ECO:0007669"/>
    <property type="project" value="InterPro"/>
</dbReference>
<feature type="compositionally biased region" description="Basic and acidic residues" evidence="5">
    <location>
        <begin position="1040"/>
        <end position="1052"/>
    </location>
</feature>
<dbReference type="Gene3D" id="3.10.10.10">
    <property type="entry name" value="HIV Type 1 Reverse Transcriptase, subunit A, domain 1"/>
    <property type="match status" value="1"/>
</dbReference>
<accession>A0A0V1AGJ3</accession>
<dbReference type="InterPro" id="IPR012337">
    <property type="entry name" value="RNaseH-like_sf"/>
</dbReference>
<protein>
    <submittedName>
        <fullName evidence="7">Retrovirus-related Pol polyprotein from transposon 17.6</fullName>
    </submittedName>
</protein>
<dbReference type="SUPFAM" id="SSF53098">
    <property type="entry name" value="Ribonuclease H-like"/>
    <property type="match status" value="1"/>
</dbReference>
<evidence type="ECO:0000259" key="6">
    <source>
        <dbReference type="PROSITE" id="PS50994"/>
    </source>
</evidence>
<reference evidence="7 8" key="1">
    <citation type="submission" date="2015-01" db="EMBL/GenBank/DDBJ databases">
        <title>Evolution of Trichinella species and genotypes.</title>
        <authorList>
            <person name="Korhonen P.K."/>
            <person name="Edoardo P."/>
            <person name="Giuseppe L.R."/>
            <person name="Gasser R.B."/>
        </authorList>
    </citation>
    <scope>NUCLEOTIDE SEQUENCE [LARGE SCALE GENOMIC DNA]</scope>
    <source>
        <strain evidence="7">ISS2496</strain>
    </source>
</reference>
<dbReference type="SUPFAM" id="SSF56672">
    <property type="entry name" value="DNA/RNA polymerases"/>
    <property type="match status" value="1"/>
</dbReference>
<dbReference type="InterPro" id="IPR043128">
    <property type="entry name" value="Rev_trsase/Diguanyl_cyclase"/>
</dbReference>
<dbReference type="FunFam" id="3.10.20.370:FF:000001">
    <property type="entry name" value="Retrovirus-related Pol polyprotein from transposon 17.6-like protein"/>
    <property type="match status" value="1"/>
</dbReference>
<dbReference type="GO" id="GO:0042575">
    <property type="term" value="C:DNA polymerase complex"/>
    <property type="evidence" value="ECO:0007669"/>
    <property type="project" value="UniProtKB-ARBA"/>
</dbReference>
<keyword evidence="1" id="KW-0540">Nuclease</keyword>
<keyword evidence="2" id="KW-0255">Endonuclease</keyword>
<name>A0A0V1AGJ3_9BILA</name>
<dbReference type="PROSITE" id="PS50994">
    <property type="entry name" value="INTEGRASE"/>
    <property type="match status" value="1"/>
</dbReference>
<feature type="region of interest" description="Disordered" evidence="5">
    <location>
        <begin position="1"/>
        <end position="44"/>
    </location>
</feature>
<organism evidence="7 8">
    <name type="scientific">Trichinella patagoniensis</name>
    <dbReference type="NCBI Taxonomy" id="990121"/>
    <lineage>
        <taxon>Eukaryota</taxon>
        <taxon>Metazoa</taxon>
        <taxon>Ecdysozoa</taxon>
        <taxon>Nematoda</taxon>
        <taxon>Enoplea</taxon>
        <taxon>Dorylaimia</taxon>
        <taxon>Trichinellida</taxon>
        <taxon>Trichinellidae</taxon>
        <taxon>Trichinella</taxon>
    </lineage>
</organism>
<feature type="domain" description="Integrase catalytic" evidence="6">
    <location>
        <begin position="790"/>
        <end position="925"/>
    </location>
</feature>
<dbReference type="Pfam" id="PF17919">
    <property type="entry name" value="RT_RNaseH_2"/>
    <property type="match status" value="1"/>
</dbReference>
<evidence type="ECO:0000256" key="4">
    <source>
        <dbReference type="ARBA" id="ARBA00023268"/>
    </source>
</evidence>
<feature type="region of interest" description="Disordered" evidence="5">
    <location>
        <begin position="752"/>
        <end position="776"/>
    </location>
</feature>